<dbReference type="SUPFAM" id="SSF56112">
    <property type="entry name" value="Protein kinase-like (PK-like)"/>
    <property type="match status" value="1"/>
</dbReference>
<feature type="domain" description="Aminoglycoside phosphotransferase" evidence="1">
    <location>
        <begin position="23"/>
        <end position="253"/>
    </location>
</feature>
<keyword evidence="2" id="KW-0808">Transferase</keyword>
<gene>
    <name evidence="2" type="ORF">CVT23_06670</name>
</gene>
<dbReference type="InterPro" id="IPR011009">
    <property type="entry name" value="Kinase-like_dom_sf"/>
</dbReference>
<dbReference type="Pfam" id="PF01636">
    <property type="entry name" value="APH"/>
    <property type="match status" value="1"/>
</dbReference>
<dbReference type="Gene3D" id="3.90.1200.10">
    <property type="match status" value="1"/>
</dbReference>
<dbReference type="Gene3D" id="3.30.200.20">
    <property type="entry name" value="Phosphorylase Kinase, domain 1"/>
    <property type="match status" value="1"/>
</dbReference>
<sequence>MTPERSQALTNLLTEAGFAGARIVPLAADASFRSYDRVFAPDGRRAVLMNAPPGREDVRPFRRVAGVLAEWRLSPPQVLAADAKQGFLLLEDLGDDLFGRVIGRDPAMEEALYAAAVDVLVSLAGHAAPPDLPRHDLTALLDEVALFLDWRLPEVRGRAASDAERRSFRDAWAEALICPSDSQNTLVLRDYHVDNLIWLPDRDGPRRVGLLDFQDAVGGHPAYDLASLLADVRRDVPAALEDEMIRRYLAATGAAEAPFRAAYAALGAQRNTRILGVFTRLWRRDGKARYLDWLPRAWRLLRRDLGHPALQPVAAWFERHMPDDPAARGETPE</sequence>
<evidence type="ECO:0000259" key="1">
    <source>
        <dbReference type="Pfam" id="PF01636"/>
    </source>
</evidence>
<reference evidence="2 3" key="1">
    <citation type="submission" date="2017-11" db="EMBL/GenBank/DDBJ databases">
        <title>Draft genome sequence of Rhizobiales bacterium SY3-13.</title>
        <authorList>
            <person name="Sun C."/>
        </authorList>
    </citation>
    <scope>NUCLEOTIDE SEQUENCE [LARGE SCALE GENOMIC DNA]</scope>
    <source>
        <strain evidence="2 3">SY3-13</strain>
    </source>
</reference>
<dbReference type="GO" id="GO:0016740">
    <property type="term" value="F:transferase activity"/>
    <property type="evidence" value="ECO:0007669"/>
    <property type="project" value="UniProtKB-KW"/>
</dbReference>
<dbReference type="EMBL" id="PHIG01000025">
    <property type="protein sequence ID" value="PJK30621.1"/>
    <property type="molecule type" value="Genomic_DNA"/>
</dbReference>
<dbReference type="InterPro" id="IPR002575">
    <property type="entry name" value="Aminoglycoside_PTrfase"/>
</dbReference>
<evidence type="ECO:0000313" key="3">
    <source>
        <dbReference type="Proteomes" id="UP000229498"/>
    </source>
</evidence>
<dbReference type="OrthoDB" id="9809275at2"/>
<keyword evidence="3" id="KW-1185">Reference proteome</keyword>
<organism evidence="2 3">
    <name type="scientific">Minwuia thermotolerans</name>
    <dbReference type="NCBI Taxonomy" id="2056226"/>
    <lineage>
        <taxon>Bacteria</taxon>
        <taxon>Pseudomonadati</taxon>
        <taxon>Pseudomonadota</taxon>
        <taxon>Alphaproteobacteria</taxon>
        <taxon>Minwuiales</taxon>
        <taxon>Minwuiaceae</taxon>
        <taxon>Minwuia</taxon>
    </lineage>
</organism>
<dbReference type="Proteomes" id="UP000229498">
    <property type="component" value="Unassembled WGS sequence"/>
</dbReference>
<name>A0A2M9G4I0_9PROT</name>
<protein>
    <submittedName>
        <fullName evidence="2">Aminoglycoside phosphotransferase</fullName>
    </submittedName>
</protein>
<accession>A0A2M9G4I0</accession>
<dbReference type="RefSeq" id="WP_109792721.1">
    <property type="nucleotide sequence ID" value="NZ_PHIG01000025.1"/>
</dbReference>
<evidence type="ECO:0000313" key="2">
    <source>
        <dbReference type="EMBL" id="PJK30621.1"/>
    </source>
</evidence>
<comment type="caution">
    <text evidence="2">The sequence shown here is derived from an EMBL/GenBank/DDBJ whole genome shotgun (WGS) entry which is preliminary data.</text>
</comment>
<dbReference type="AlphaFoldDB" id="A0A2M9G4I0"/>
<proteinExistence type="predicted"/>